<gene>
    <name evidence="1" type="ORF">QFZ36_001569</name>
</gene>
<organism evidence="1 2">
    <name type="scientific">Pseudarthrobacter siccitolerans</name>
    <dbReference type="NCBI Taxonomy" id="861266"/>
    <lineage>
        <taxon>Bacteria</taxon>
        <taxon>Bacillati</taxon>
        <taxon>Actinomycetota</taxon>
        <taxon>Actinomycetes</taxon>
        <taxon>Micrococcales</taxon>
        <taxon>Micrococcaceae</taxon>
        <taxon>Pseudarthrobacter</taxon>
    </lineage>
</organism>
<evidence type="ECO:0000313" key="2">
    <source>
        <dbReference type="Proteomes" id="UP001236806"/>
    </source>
</evidence>
<evidence type="ECO:0000313" key="1">
    <source>
        <dbReference type="EMBL" id="MDQ0674008.1"/>
    </source>
</evidence>
<dbReference type="Proteomes" id="UP001236806">
    <property type="component" value="Unassembled WGS sequence"/>
</dbReference>
<accession>A0ABU0PJ69</accession>
<dbReference type="EMBL" id="JAUSXB010000001">
    <property type="protein sequence ID" value="MDQ0674008.1"/>
    <property type="molecule type" value="Genomic_DNA"/>
</dbReference>
<dbReference type="Gene3D" id="3.40.50.2000">
    <property type="entry name" value="Glycogen Phosphorylase B"/>
    <property type="match status" value="2"/>
</dbReference>
<sequence>MRVLVAFHDESMGGTSRSALAFAETWKDAGAHVKLYCPSSPHSARLRQLWQMGVEVTNDLSDIGLFTPDLLHIHHGAPSGATTTWVSRLLSYCEDFAPAVLTHDIFGQGLGRTIEKGLRSQGTRSHVVGLLGDWLATQHSAQYGSLSHVRRIIPNPQDFSFFRRPTSTERLDARAARQILPNEKVILRIGSPIAEKWTLAGYLKLAECVANTPNYRLRLIGAPRKLVDALPALPRIEVLQTIADDEVLRAEYWAADVFMHWADRGESFGNVILEALGCGLPVAYRSREFRDNTPWEFQSLSGFSYASNTDHWLTMARRLGRDSFTVSAADATGLEKYGQEQLRSRLSYIVSEVDAVGNRLDAGAIVKILQQGFREPVGLPKTHRWRVALRHNPVAASAKFLKHRFRL</sequence>
<dbReference type="Pfam" id="PF13692">
    <property type="entry name" value="Glyco_trans_1_4"/>
    <property type="match status" value="1"/>
</dbReference>
<name>A0ABU0PJ69_9MICC</name>
<comment type="caution">
    <text evidence="1">The sequence shown here is derived from an EMBL/GenBank/DDBJ whole genome shotgun (WGS) entry which is preliminary data.</text>
</comment>
<protein>
    <submittedName>
        <fullName evidence="1">Glycosyltransferase involved in cell wall biosynthesis</fullName>
    </submittedName>
</protein>
<dbReference type="SUPFAM" id="SSF53756">
    <property type="entry name" value="UDP-Glycosyltransferase/glycogen phosphorylase"/>
    <property type="match status" value="1"/>
</dbReference>
<reference evidence="1 2" key="1">
    <citation type="submission" date="2023-07" db="EMBL/GenBank/DDBJ databases">
        <title>Comparative genomics of wheat-associated soil bacteria to identify genetic determinants of phenazine resistance.</title>
        <authorList>
            <person name="Mouncey N."/>
        </authorList>
    </citation>
    <scope>NUCLEOTIDE SEQUENCE [LARGE SCALE GENOMIC DNA]</scope>
    <source>
        <strain evidence="1 2">W1I3</strain>
    </source>
</reference>
<dbReference type="RefSeq" id="WP_306635301.1">
    <property type="nucleotide sequence ID" value="NZ_JAUSXB010000001.1"/>
</dbReference>
<proteinExistence type="predicted"/>
<keyword evidence="2" id="KW-1185">Reference proteome</keyword>